<dbReference type="InterPro" id="IPR036117">
    <property type="entry name" value="DhaL_dom_sf"/>
</dbReference>
<evidence type="ECO:0000313" key="2">
    <source>
        <dbReference type="EMBL" id="QOS39164.1"/>
    </source>
</evidence>
<evidence type="ECO:0000259" key="1">
    <source>
        <dbReference type="PROSITE" id="PS51480"/>
    </source>
</evidence>
<dbReference type="InterPro" id="IPR004007">
    <property type="entry name" value="DhaL_dom"/>
</dbReference>
<organism evidence="2 3">
    <name type="scientific">Treponema rectale</name>
    <dbReference type="NCBI Taxonomy" id="744512"/>
    <lineage>
        <taxon>Bacteria</taxon>
        <taxon>Pseudomonadati</taxon>
        <taxon>Spirochaetota</taxon>
        <taxon>Spirochaetia</taxon>
        <taxon>Spirochaetales</taxon>
        <taxon>Treponemataceae</taxon>
        <taxon>Treponema</taxon>
    </lineage>
</organism>
<evidence type="ECO:0000313" key="3">
    <source>
        <dbReference type="Proteomes" id="UP000593591"/>
    </source>
</evidence>
<dbReference type="AlphaFoldDB" id="A0A7M1XI26"/>
<feature type="domain" description="DhaL" evidence="1">
    <location>
        <begin position="7"/>
        <end position="199"/>
    </location>
</feature>
<dbReference type="Proteomes" id="UP000593591">
    <property type="component" value="Chromosome"/>
</dbReference>
<dbReference type="EMBL" id="CP031517">
    <property type="protein sequence ID" value="QOS39164.1"/>
    <property type="molecule type" value="Genomic_DNA"/>
</dbReference>
<dbReference type="Pfam" id="PF21645">
    <property type="entry name" value="FakA-like_M"/>
    <property type="match status" value="1"/>
</dbReference>
<protein>
    <submittedName>
        <fullName evidence="2">DAK2 domain-containing protein</fullName>
    </submittedName>
</protein>
<dbReference type="Gene3D" id="1.25.40.340">
    <property type="match status" value="1"/>
</dbReference>
<dbReference type="GO" id="GO:0006071">
    <property type="term" value="P:glycerol metabolic process"/>
    <property type="evidence" value="ECO:0007669"/>
    <property type="project" value="InterPro"/>
</dbReference>
<dbReference type="SUPFAM" id="SSF101473">
    <property type="entry name" value="DhaL-like"/>
    <property type="match status" value="1"/>
</dbReference>
<name>A0A7M1XI26_9SPIR</name>
<dbReference type="InterPro" id="IPR019986">
    <property type="entry name" value="YloV-like"/>
</dbReference>
<dbReference type="InterPro" id="IPR050270">
    <property type="entry name" value="DegV_domain_contain"/>
</dbReference>
<proteinExistence type="predicted"/>
<dbReference type="Pfam" id="PF02734">
    <property type="entry name" value="Dak2"/>
    <property type="match status" value="1"/>
</dbReference>
<dbReference type="SMART" id="SM01120">
    <property type="entry name" value="Dak2"/>
    <property type="match status" value="1"/>
</dbReference>
<dbReference type="GO" id="GO:0004371">
    <property type="term" value="F:glycerone kinase activity"/>
    <property type="evidence" value="ECO:0007669"/>
    <property type="project" value="InterPro"/>
</dbReference>
<dbReference type="InterPro" id="IPR033470">
    <property type="entry name" value="FakA-like_C"/>
</dbReference>
<accession>A0A7M1XI26</accession>
<dbReference type="Pfam" id="PF13684">
    <property type="entry name" value="FakA-like_C"/>
    <property type="match status" value="1"/>
</dbReference>
<dbReference type="NCBIfam" id="TIGR03599">
    <property type="entry name" value="YloV"/>
    <property type="match status" value="1"/>
</dbReference>
<dbReference type="InterPro" id="IPR048394">
    <property type="entry name" value="FakA-like_M"/>
</dbReference>
<dbReference type="PROSITE" id="PS51480">
    <property type="entry name" value="DHAL"/>
    <property type="match status" value="1"/>
</dbReference>
<dbReference type="PANTHER" id="PTHR33434">
    <property type="entry name" value="DEGV DOMAIN-CONTAINING PROTEIN DR_1986-RELATED"/>
    <property type="match status" value="1"/>
</dbReference>
<gene>
    <name evidence="2" type="ORF">DYE49_01325</name>
</gene>
<dbReference type="SMART" id="SM01121">
    <property type="entry name" value="Dak1_2"/>
    <property type="match status" value="1"/>
</dbReference>
<sequence length="598" mass="65505">MIKIDGVILKQMIISGSNNLYNNYPEVDALNVFPVPDGDTGTNMNLTMSSGAKEVFNKNDSSISSVSKDFARGLLMGARGNSGVILSQIFRGFSESLKGKDEVDAIGLAEAFVAGKETAYKAVMRPVEGTILTVIREASAALYEKAEKDMPMDVALDILCEEALKSLDHTPDLLPVLKEVGVVDSGGAGLCKILEGFAKALHNQIVEKEMATVTEKTTAYSTGKLTSEPSIEGHGSVQAKFNHEEFGYCTQFLLKLADQDNLQGKKAFNEKRFKAVLEAHGNSIVFIHSDDLVKVHIHTMKPGNIFTYAQQFGEFKTMKCDNMSEQHEELMDDFESEKKKQGIQGETEKFDVALKADTTLSSADQAKQLGIDVSTEKKKFALIAVAVGKGVEEMFKQSNVDYIISGGQTMNPSTADFIDAIKSLNAENVFLFPNNGNILMAASQAADLLKDDYHIAVIPTKTIPQGLTACMVFNPDATLEENVEVMKENLQGVKSGEITYAIKDTTIDGVTVEKDKFMGITNKKIVCCHKHKMNTLMDLLETMIDEDASIITIICGEDITEEEKAEVEEKVNEKYGDEFEVEVAQGDQPVYSFFVAVE</sequence>
<reference evidence="2 3" key="1">
    <citation type="submission" date="2018-08" db="EMBL/GenBank/DDBJ databases">
        <title>The first complete genome of Treponema rectale (CHPAT), a commensal spirochete of the bovine rectum.</title>
        <authorList>
            <person name="Staton G.J."/>
            <person name="Clegg S.R."/>
            <person name="Carter S.D."/>
            <person name="Radford A.D."/>
            <person name="Darby A."/>
            <person name="Hall N."/>
            <person name="Birtles R.J."/>
            <person name="Evans N.J."/>
        </authorList>
    </citation>
    <scope>NUCLEOTIDE SEQUENCE [LARGE SCALE GENOMIC DNA]</scope>
    <source>
        <strain evidence="2 3">CHPA</strain>
    </source>
</reference>
<dbReference type="KEGG" id="trc:DYE49_01325"/>
<dbReference type="PANTHER" id="PTHR33434:SF4">
    <property type="entry name" value="PHOSPHATASE PROTEIN"/>
    <property type="match status" value="1"/>
</dbReference>